<evidence type="ECO:0000259" key="2">
    <source>
        <dbReference type="PROSITE" id="PS51832"/>
    </source>
</evidence>
<dbReference type="EMBL" id="RAPK01000006">
    <property type="protein sequence ID" value="RKD76372.1"/>
    <property type="molecule type" value="Genomic_DNA"/>
</dbReference>
<evidence type="ECO:0000256" key="1">
    <source>
        <dbReference type="SAM" id="Coils"/>
    </source>
</evidence>
<dbReference type="InterPro" id="IPR003607">
    <property type="entry name" value="HD/PDEase_dom"/>
</dbReference>
<dbReference type="PANTHER" id="PTHR43155">
    <property type="entry name" value="CYCLIC DI-GMP PHOSPHODIESTERASE PA4108-RELATED"/>
    <property type="match status" value="1"/>
</dbReference>
<keyword evidence="4" id="KW-1185">Reference proteome</keyword>
<evidence type="ECO:0000313" key="3">
    <source>
        <dbReference type="EMBL" id="RKD76372.1"/>
    </source>
</evidence>
<comment type="caution">
    <text evidence="3">The sequence shown here is derived from an EMBL/GenBank/DDBJ whole genome shotgun (WGS) entry which is preliminary data.</text>
</comment>
<dbReference type="Proteomes" id="UP000285120">
    <property type="component" value="Unassembled WGS sequence"/>
</dbReference>
<dbReference type="SUPFAM" id="SSF109604">
    <property type="entry name" value="HD-domain/PDEase-like"/>
    <property type="match status" value="1"/>
</dbReference>
<dbReference type="Gene3D" id="1.10.3210.10">
    <property type="entry name" value="Hypothetical protein af1432"/>
    <property type="match status" value="1"/>
</dbReference>
<dbReference type="PROSITE" id="PS51832">
    <property type="entry name" value="HD_GYP"/>
    <property type="match status" value="1"/>
</dbReference>
<dbReference type="OrthoDB" id="2985535at2"/>
<proteinExistence type="predicted"/>
<keyword evidence="1" id="KW-0175">Coiled coil</keyword>
<protein>
    <submittedName>
        <fullName evidence="3">Putative nucleotidyltransferase with HDIG domain</fullName>
    </submittedName>
</protein>
<dbReference type="InterPro" id="IPR006674">
    <property type="entry name" value="HD_domain"/>
</dbReference>
<dbReference type="SMART" id="SM00471">
    <property type="entry name" value="HDc"/>
    <property type="match status" value="1"/>
</dbReference>
<dbReference type="NCBIfam" id="TIGR00277">
    <property type="entry name" value="HDIG"/>
    <property type="match status" value="1"/>
</dbReference>
<dbReference type="PANTHER" id="PTHR43155:SF2">
    <property type="entry name" value="CYCLIC DI-GMP PHOSPHODIESTERASE PA4108"/>
    <property type="match status" value="1"/>
</dbReference>
<name>A0A419V8I2_9BACL</name>
<feature type="domain" description="HD-GYP" evidence="2">
    <location>
        <begin position="111"/>
        <end position="303"/>
    </location>
</feature>
<dbReference type="Pfam" id="PF01966">
    <property type="entry name" value="HD"/>
    <property type="match status" value="1"/>
</dbReference>
<gene>
    <name evidence="3" type="ORF">ATL39_0589</name>
</gene>
<evidence type="ECO:0000313" key="4">
    <source>
        <dbReference type="Proteomes" id="UP000285120"/>
    </source>
</evidence>
<feature type="coiled-coil region" evidence="1">
    <location>
        <begin position="52"/>
        <end position="79"/>
    </location>
</feature>
<organism evidence="3 4">
    <name type="scientific">Sinobaca qinghaiensis</name>
    <dbReference type="NCBI Taxonomy" id="342944"/>
    <lineage>
        <taxon>Bacteria</taxon>
        <taxon>Bacillati</taxon>
        <taxon>Bacillota</taxon>
        <taxon>Bacilli</taxon>
        <taxon>Bacillales</taxon>
        <taxon>Sporolactobacillaceae</taxon>
        <taxon>Sinobaca</taxon>
    </lineage>
</organism>
<keyword evidence="3" id="KW-0808">Transferase</keyword>
<sequence>MKYIAVKELKEGAVIAEDIYKGTSLVVRKGHVVTAALIRKLQQWEINSLPIQSDEEEKIEEKNIDLKKLSEEKRQTLLTFLQDMLQLGNEYRFGYAINDVDSYLWVQKLFVEITSEKSTYRLLQQLKDWDLNTYHHSLDVFILGSLIAKKIGLEHVSEFSRSCLLHDIGKLRVEKKILTKSSELSSREMLQMRAHTGEGYHLLKQKGHGSFVTDILKYHHQPLSALSGEEEIQKQTRQKELDLLRLVDVYSALTLERPYRQSLSAPKALKIVIQEHTEINIEYMKAFCEMLEIFPQHAVVQLSNNTIAEVVEVDDKLPTYPIMKEKDKLHAFYMPVDRSIIISKVLRFKE</sequence>
<dbReference type="GO" id="GO:0016740">
    <property type="term" value="F:transferase activity"/>
    <property type="evidence" value="ECO:0007669"/>
    <property type="project" value="UniProtKB-KW"/>
</dbReference>
<dbReference type="RefSeq" id="WP_120191782.1">
    <property type="nucleotide sequence ID" value="NZ_RAPK01000006.1"/>
</dbReference>
<dbReference type="InterPro" id="IPR037522">
    <property type="entry name" value="HD_GYP_dom"/>
</dbReference>
<dbReference type="InterPro" id="IPR006675">
    <property type="entry name" value="HDIG_dom"/>
</dbReference>
<dbReference type="CDD" id="cd00077">
    <property type="entry name" value="HDc"/>
    <property type="match status" value="1"/>
</dbReference>
<reference evidence="3 4" key="1">
    <citation type="submission" date="2018-09" db="EMBL/GenBank/DDBJ databases">
        <title>Genomic Encyclopedia of Archaeal and Bacterial Type Strains, Phase II (KMG-II): from individual species to whole genera.</title>
        <authorList>
            <person name="Goeker M."/>
        </authorList>
    </citation>
    <scope>NUCLEOTIDE SEQUENCE [LARGE SCALE GENOMIC DNA]</scope>
    <source>
        <strain evidence="3 4">DSM 17008</strain>
    </source>
</reference>
<dbReference type="AlphaFoldDB" id="A0A419V8I2"/>
<accession>A0A419V8I2</accession>